<evidence type="ECO:0000256" key="5">
    <source>
        <dbReference type="ARBA" id="ARBA00023125"/>
    </source>
</evidence>
<dbReference type="PANTHER" id="PTHR32182:SF0">
    <property type="entry name" value="DNA REPLICATION AND REPAIR PROTEIN RECF"/>
    <property type="match status" value="1"/>
</dbReference>
<evidence type="ECO:0000256" key="1">
    <source>
        <dbReference type="ARBA" id="ARBA00022490"/>
    </source>
</evidence>
<dbReference type="AlphaFoldDB" id="A0A0G4K541"/>
<keyword evidence="6" id="KW-0234">DNA repair</keyword>
<dbReference type="GO" id="GO:0003697">
    <property type="term" value="F:single-stranded DNA binding"/>
    <property type="evidence" value="ECO:0007669"/>
    <property type="project" value="UniProtKB-UniRule"/>
</dbReference>
<dbReference type="NCBIfam" id="TIGR00611">
    <property type="entry name" value="recf"/>
    <property type="match status" value="1"/>
</dbReference>
<sequence>MILKELTLRSFRNYNENIFEFSDKINVLYGHNGSGKTNILEAIYMLGNGVSFRTRLDRELVKNGNDNYFLRGVFREDELNYDTNIEIAYQKKIKKVFIDKKEVSSRKDLIGKILYVIFLPNDTDLVIAEPKLRRDYFNMLISTISLEYLQCLIKYNKLLKMRNICLSTKPNEAYIYNSDMAKLSIYIANENKKYSKILEENMNEIYKNIFHNENPYAIKYQSTIEDINNESEYIKKLESTLQEQIRMRTTYFGIHRAEYQFFYKDSLSKKFSSQGEKRMFTLIMKLASEKILSEYRKKRPILLIDDAMLELDNTRRDNILEYIKTLGQVFITVTEKEKVKNFENGKVFDIPNIRM</sequence>
<evidence type="ECO:0000313" key="9">
    <source>
        <dbReference type="Proteomes" id="UP000043763"/>
    </source>
</evidence>
<accession>A0A0G4K541</accession>
<dbReference type="GO" id="GO:0006260">
    <property type="term" value="P:DNA replication"/>
    <property type="evidence" value="ECO:0007669"/>
    <property type="project" value="UniProtKB-UniRule"/>
</dbReference>
<dbReference type="InterPro" id="IPR003395">
    <property type="entry name" value="RecF/RecN/SMC_N"/>
</dbReference>
<evidence type="ECO:0000256" key="6">
    <source>
        <dbReference type="HAMAP-Rule" id="MF_00365"/>
    </source>
</evidence>
<dbReference type="GO" id="GO:0005524">
    <property type="term" value="F:ATP binding"/>
    <property type="evidence" value="ECO:0007669"/>
    <property type="project" value="UniProtKB-UniRule"/>
</dbReference>
<evidence type="ECO:0000256" key="4">
    <source>
        <dbReference type="ARBA" id="ARBA00022840"/>
    </source>
</evidence>
<keyword evidence="2 6" id="KW-0235">DNA replication</keyword>
<dbReference type="GO" id="GO:0009432">
    <property type="term" value="P:SOS response"/>
    <property type="evidence" value="ECO:0007669"/>
    <property type="project" value="UniProtKB-UniRule"/>
</dbReference>
<dbReference type="InterPro" id="IPR001238">
    <property type="entry name" value="DNA-binding_RecF"/>
</dbReference>
<name>A0A0G4K541_9SPIR</name>
<evidence type="ECO:0000259" key="7">
    <source>
        <dbReference type="Pfam" id="PF02463"/>
    </source>
</evidence>
<evidence type="ECO:0000313" key="8">
    <source>
        <dbReference type="EMBL" id="CRF31945.1"/>
    </source>
</evidence>
<dbReference type="Gene3D" id="1.20.1050.90">
    <property type="entry name" value="RecF/RecN/SMC, N-terminal domain"/>
    <property type="match status" value="1"/>
</dbReference>
<protein>
    <recommendedName>
        <fullName evidence="6">DNA replication and repair protein RecF</fullName>
    </recommendedName>
</protein>
<evidence type="ECO:0000256" key="2">
    <source>
        <dbReference type="ARBA" id="ARBA00022705"/>
    </source>
</evidence>
<dbReference type="GO" id="GO:0006302">
    <property type="term" value="P:double-strand break repair"/>
    <property type="evidence" value="ECO:0007669"/>
    <property type="project" value="TreeGrafter"/>
</dbReference>
<comment type="function">
    <text evidence="6">The RecF protein is involved in DNA metabolism; it is required for DNA replication and normal SOS inducibility. RecF binds preferentially to single-stranded, linear DNA. It also seems to bind ATP.</text>
</comment>
<dbReference type="Gene3D" id="3.40.50.300">
    <property type="entry name" value="P-loop containing nucleotide triphosphate hydrolases"/>
    <property type="match status" value="1"/>
</dbReference>
<dbReference type="SUPFAM" id="SSF52540">
    <property type="entry name" value="P-loop containing nucleoside triphosphate hydrolases"/>
    <property type="match status" value="1"/>
</dbReference>
<keyword evidence="6" id="KW-0742">SOS response</keyword>
<dbReference type="GO" id="GO:0005737">
    <property type="term" value="C:cytoplasm"/>
    <property type="evidence" value="ECO:0007669"/>
    <property type="project" value="UniProtKB-SubCell"/>
</dbReference>
<keyword evidence="1 6" id="KW-0963">Cytoplasm</keyword>
<dbReference type="GO" id="GO:0000731">
    <property type="term" value="P:DNA synthesis involved in DNA repair"/>
    <property type="evidence" value="ECO:0007669"/>
    <property type="project" value="TreeGrafter"/>
</dbReference>
<feature type="binding site" evidence="6">
    <location>
        <begin position="30"/>
        <end position="37"/>
    </location>
    <ligand>
        <name>ATP</name>
        <dbReference type="ChEBI" id="CHEBI:30616"/>
    </ligand>
</feature>
<dbReference type="OrthoDB" id="9803889at2"/>
<dbReference type="Proteomes" id="UP000043763">
    <property type="component" value="Unassembled WGS sequence"/>
</dbReference>
<dbReference type="HAMAP" id="MF_00365">
    <property type="entry name" value="RecF"/>
    <property type="match status" value="1"/>
</dbReference>
<dbReference type="InterPro" id="IPR042174">
    <property type="entry name" value="RecF_2"/>
</dbReference>
<comment type="similarity">
    <text evidence="6">Belongs to the RecF family.</text>
</comment>
<keyword evidence="5 6" id="KW-0238">DNA-binding</keyword>
<reference evidence="9" key="1">
    <citation type="submission" date="2015-04" db="EMBL/GenBank/DDBJ databases">
        <authorList>
            <person name="Mushtaq Mamoona"/>
        </authorList>
    </citation>
    <scope>NUCLEOTIDE SEQUENCE [LARGE SCALE GENOMIC DNA]</scope>
    <source>
        <strain evidence="9">AN4859/03</strain>
    </source>
</reference>
<gene>
    <name evidence="6" type="primary">recF</name>
    <name evidence="8" type="ORF">BRSU_0472</name>
</gene>
<comment type="subcellular location">
    <subcellularLocation>
        <location evidence="6">Cytoplasm</location>
    </subcellularLocation>
</comment>
<keyword evidence="4 6" id="KW-0067">ATP-binding</keyword>
<dbReference type="InterPro" id="IPR027417">
    <property type="entry name" value="P-loop_NTPase"/>
</dbReference>
<evidence type="ECO:0000256" key="3">
    <source>
        <dbReference type="ARBA" id="ARBA00022741"/>
    </source>
</evidence>
<keyword evidence="9" id="KW-1185">Reference proteome</keyword>
<feature type="domain" description="RecF/RecN/SMC N-terminal" evidence="7">
    <location>
        <begin position="3"/>
        <end position="343"/>
    </location>
</feature>
<dbReference type="PANTHER" id="PTHR32182">
    <property type="entry name" value="DNA REPLICATION AND REPAIR PROTEIN RECF"/>
    <property type="match status" value="1"/>
</dbReference>
<dbReference type="Pfam" id="PF02463">
    <property type="entry name" value="SMC_N"/>
    <property type="match status" value="1"/>
</dbReference>
<keyword evidence="3 6" id="KW-0547">Nucleotide-binding</keyword>
<dbReference type="RefSeq" id="WP_048593611.1">
    <property type="nucleotide sequence ID" value="NZ_CVLB01000001.1"/>
</dbReference>
<organism evidence="8 9">
    <name type="scientific">Brachyspira suanatina</name>
    <dbReference type="NCBI Taxonomy" id="381802"/>
    <lineage>
        <taxon>Bacteria</taxon>
        <taxon>Pseudomonadati</taxon>
        <taxon>Spirochaetota</taxon>
        <taxon>Spirochaetia</taxon>
        <taxon>Brachyspirales</taxon>
        <taxon>Brachyspiraceae</taxon>
        <taxon>Brachyspira</taxon>
    </lineage>
</organism>
<dbReference type="EMBL" id="CVLB01000001">
    <property type="protein sequence ID" value="CRF31945.1"/>
    <property type="molecule type" value="Genomic_DNA"/>
</dbReference>
<proteinExistence type="inferred from homology"/>
<keyword evidence="6" id="KW-0227">DNA damage</keyword>